<sequence>DVYKYWINNYLHELPQELLLLLFGIALLPPPRWTEAIETFQNRYQQLSEKLAGLINYINQFWIPRKTSISYEAIEYGTHHHLNNLGEDLSNIYKFLELFHLKMKTTEENWANGWHNNGGGQHPKKKFFVLEHLHRQFYNQRMSLEDFVRSSIKGTVLQLIKAENNCKDRGIPLPALQ</sequence>
<feature type="non-terminal residue" evidence="1">
    <location>
        <position position="177"/>
    </location>
</feature>
<feature type="non-terminal residue" evidence="1">
    <location>
        <position position="1"/>
    </location>
</feature>
<dbReference type="AlphaFoldDB" id="A0AAV7HSL2"/>
<organism evidence="1 2">
    <name type="scientific">Cotesia glomerata</name>
    <name type="common">Lepidopteran parasitic wasp</name>
    <name type="synonym">Apanteles glomeratus</name>
    <dbReference type="NCBI Taxonomy" id="32391"/>
    <lineage>
        <taxon>Eukaryota</taxon>
        <taxon>Metazoa</taxon>
        <taxon>Ecdysozoa</taxon>
        <taxon>Arthropoda</taxon>
        <taxon>Hexapoda</taxon>
        <taxon>Insecta</taxon>
        <taxon>Pterygota</taxon>
        <taxon>Neoptera</taxon>
        <taxon>Endopterygota</taxon>
        <taxon>Hymenoptera</taxon>
        <taxon>Apocrita</taxon>
        <taxon>Ichneumonoidea</taxon>
        <taxon>Braconidae</taxon>
        <taxon>Microgastrinae</taxon>
        <taxon>Cotesia</taxon>
    </lineage>
</organism>
<protein>
    <submittedName>
        <fullName evidence="1">Uncharacterized protein</fullName>
    </submittedName>
</protein>
<proteinExistence type="predicted"/>
<accession>A0AAV7HSL2</accession>
<comment type="caution">
    <text evidence="1">The sequence shown here is derived from an EMBL/GenBank/DDBJ whole genome shotgun (WGS) entry which is preliminary data.</text>
</comment>
<dbReference type="Proteomes" id="UP000826195">
    <property type="component" value="Unassembled WGS sequence"/>
</dbReference>
<gene>
    <name evidence="1" type="ORF">KQX54_000212</name>
</gene>
<dbReference type="EMBL" id="JAHXZJ010003105">
    <property type="protein sequence ID" value="KAH0533544.1"/>
    <property type="molecule type" value="Genomic_DNA"/>
</dbReference>
<keyword evidence="2" id="KW-1185">Reference proteome</keyword>
<name>A0AAV7HSL2_COTGL</name>
<evidence type="ECO:0000313" key="1">
    <source>
        <dbReference type="EMBL" id="KAH0533544.1"/>
    </source>
</evidence>
<evidence type="ECO:0000313" key="2">
    <source>
        <dbReference type="Proteomes" id="UP000826195"/>
    </source>
</evidence>
<reference evidence="1 2" key="1">
    <citation type="journal article" date="2021" name="J. Hered.">
        <title>A chromosome-level genome assembly of the parasitoid wasp, Cotesia glomerata (Hymenoptera: Braconidae).</title>
        <authorList>
            <person name="Pinto B.J."/>
            <person name="Weis J.J."/>
            <person name="Gamble T."/>
            <person name="Ode P.J."/>
            <person name="Paul R."/>
            <person name="Zaspel J.M."/>
        </authorList>
    </citation>
    <scope>NUCLEOTIDE SEQUENCE [LARGE SCALE GENOMIC DNA]</scope>
    <source>
        <strain evidence="1">CgM1</strain>
    </source>
</reference>